<evidence type="ECO:0000313" key="2">
    <source>
        <dbReference type="EMBL" id="AGM11271.1"/>
    </source>
</evidence>
<name>R4TGB1_9CAUD</name>
<gene>
    <name evidence="2" type="primary">15</name>
    <name evidence="2" type="ORF">HHTV1_15</name>
</gene>
<dbReference type="EMBL" id="KC292025">
    <property type="protein sequence ID" value="AGM11271.1"/>
    <property type="molecule type" value="Genomic_DNA"/>
</dbReference>
<dbReference type="NCBIfam" id="TIGR01641">
    <property type="entry name" value="phageSPP1_gp7"/>
    <property type="match status" value="1"/>
</dbReference>
<evidence type="ECO:0000313" key="3">
    <source>
        <dbReference type="Proteomes" id="UP000203449"/>
    </source>
</evidence>
<reference evidence="2 3" key="1">
    <citation type="submission" date="2012-12" db="EMBL/GenBank/DDBJ databases">
        <authorList>
            <person name="Sencilo A."/>
            <person name="Jacobs-Sera D."/>
            <person name="Russell D.A."/>
            <person name="Ko C."/>
            <person name="Atanasova N."/>
            <person name="Osterlund E."/>
            <person name="Oksanen H.M."/>
            <person name="Bamford D.H."/>
            <person name="Hatfull G.F."/>
            <person name="Roine E."/>
            <person name="Hendrix R.W."/>
        </authorList>
    </citation>
    <scope>NUCLEOTIDE SEQUENCE [LARGE SCALE GENOMIC DNA]</scope>
</reference>
<dbReference type="KEGG" id="vg:16194204"/>
<proteinExistence type="predicted"/>
<accession>R4TGB1</accession>
<dbReference type="InterPro" id="IPR006528">
    <property type="entry name" value="Phage_head_morphogenesis_dom"/>
</dbReference>
<organism evidence="2 3">
    <name type="scientific">Haloarcula hispanica tailed virus 1</name>
    <dbReference type="NCBI Taxonomy" id="1273750"/>
    <lineage>
        <taxon>Viruses</taxon>
        <taxon>Duplodnaviria</taxon>
        <taxon>Heunggongvirae</taxon>
        <taxon>Uroviricota</taxon>
        <taxon>Caudoviricetes</taxon>
        <taxon>Madisaviridae</taxon>
        <taxon>Clampvirus</taxon>
        <taxon>Clampvirus italiense</taxon>
        <taxon>Clampvirus HHTV1</taxon>
    </lineage>
</organism>
<evidence type="ECO:0000259" key="1">
    <source>
        <dbReference type="Pfam" id="PF04233"/>
    </source>
</evidence>
<protein>
    <submittedName>
        <fullName evidence="2">GpF-like protein</fullName>
    </submittedName>
</protein>
<dbReference type="Proteomes" id="UP000203449">
    <property type="component" value="Segment"/>
</dbReference>
<dbReference type="GeneID" id="16194204"/>
<dbReference type="OrthoDB" id="3800at10239"/>
<keyword evidence="3" id="KW-1185">Reference proteome</keyword>
<sequence>MPRDDAASKNVTDLRRSRQRARRVIRDIQDVIEDFLEGEGIQIWQGSGTPRDRARRLNEAITRLATEEIRSMLIPWLEERHLITMGRAARASFQRMQQTLPGVDESDLFSSPNITHQDRALNAELKNIDAALLYENSDSLAQEIGDRTTRQIRIGFSQEEPVRSASGGPDIATRVEQVLLDGDADTRREHGITGQTAKSKAELISHDSVQDAYVTATHRRYLNNGFRYAVYDAVIDRKTSTVCRRLNEIVVDMVEDPWLVPPNHPWCRSDLRPKLQLDDGEEPIKEADIGEDHLNRIWGTNGFRPKVLDPDQEFNPTVLNERLERTGV</sequence>
<dbReference type="RefSeq" id="YP_008058705.1">
    <property type="nucleotide sequence ID" value="NC_021322.1"/>
</dbReference>
<dbReference type="Pfam" id="PF04233">
    <property type="entry name" value="Phage_Mu_F"/>
    <property type="match status" value="1"/>
</dbReference>
<feature type="domain" description="Phage head morphogenesis" evidence="1">
    <location>
        <begin position="171"/>
        <end position="270"/>
    </location>
</feature>